<dbReference type="PANTHER" id="PTHR38011:SF7">
    <property type="entry name" value="2,5-DIAMINO-6-RIBOSYLAMINO-4(3H)-PYRIMIDINONE 5'-PHOSPHATE REDUCTASE"/>
    <property type="match status" value="1"/>
</dbReference>
<dbReference type="InterPro" id="IPR002734">
    <property type="entry name" value="RibDG_C"/>
</dbReference>
<dbReference type="GO" id="GO:0008703">
    <property type="term" value="F:5-amino-6-(5-phosphoribosylamino)uracil reductase activity"/>
    <property type="evidence" value="ECO:0007669"/>
    <property type="project" value="InterPro"/>
</dbReference>
<accession>A0A858RNE0</accession>
<keyword evidence="3" id="KW-0560">Oxidoreductase</keyword>
<comment type="pathway">
    <text evidence="1">Cofactor biosynthesis; riboflavin biosynthesis.</text>
</comment>
<evidence type="ECO:0000259" key="4">
    <source>
        <dbReference type="Pfam" id="PF01872"/>
    </source>
</evidence>
<proteinExistence type="predicted"/>
<dbReference type="EMBL" id="CP051774">
    <property type="protein sequence ID" value="QJE97859.1"/>
    <property type="molecule type" value="Genomic_DNA"/>
</dbReference>
<dbReference type="InterPro" id="IPR050765">
    <property type="entry name" value="Riboflavin_Biosynth_HTPR"/>
</dbReference>
<dbReference type="InterPro" id="IPR024072">
    <property type="entry name" value="DHFR-like_dom_sf"/>
</dbReference>
<name>A0A858RNE0_9BACT</name>
<protein>
    <submittedName>
        <fullName evidence="5">RibD family protein</fullName>
    </submittedName>
</protein>
<dbReference type="AlphaFoldDB" id="A0A858RNE0"/>
<evidence type="ECO:0000256" key="1">
    <source>
        <dbReference type="ARBA" id="ARBA00005104"/>
    </source>
</evidence>
<keyword evidence="6" id="KW-1185">Reference proteome</keyword>
<evidence type="ECO:0000256" key="2">
    <source>
        <dbReference type="ARBA" id="ARBA00022857"/>
    </source>
</evidence>
<dbReference type="PANTHER" id="PTHR38011">
    <property type="entry name" value="DIHYDROFOLATE REDUCTASE FAMILY PROTEIN (AFU_ORTHOLOGUE AFUA_8G06820)"/>
    <property type="match status" value="1"/>
</dbReference>
<gene>
    <name evidence="5" type="ORF">HHL09_19405</name>
</gene>
<dbReference type="RefSeq" id="WP_169456285.1">
    <property type="nucleotide sequence ID" value="NZ_CP051774.1"/>
</dbReference>
<reference evidence="5 6" key="1">
    <citation type="submission" date="2020-04" db="EMBL/GenBank/DDBJ databases">
        <title>Luteolibacter sp. G-1-1-1 isolated from soil.</title>
        <authorList>
            <person name="Dahal R.H."/>
        </authorList>
    </citation>
    <scope>NUCLEOTIDE SEQUENCE [LARGE SCALE GENOMIC DNA]</scope>
    <source>
        <strain evidence="5 6">G-1-1-1</strain>
    </source>
</reference>
<keyword evidence="2" id="KW-0521">NADP</keyword>
<feature type="domain" description="Bacterial bifunctional deaminase-reductase C-terminal" evidence="4">
    <location>
        <begin position="4"/>
        <end position="169"/>
    </location>
</feature>
<evidence type="ECO:0000313" key="5">
    <source>
        <dbReference type="EMBL" id="QJE97859.1"/>
    </source>
</evidence>
<organism evidence="5 6">
    <name type="scientific">Luteolibacter luteus</name>
    <dbReference type="NCBI Taxonomy" id="2728835"/>
    <lineage>
        <taxon>Bacteria</taxon>
        <taxon>Pseudomonadati</taxon>
        <taxon>Verrucomicrobiota</taxon>
        <taxon>Verrucomicrobiia</taxon>
        <taxon>Verrucomicrobiales</taxon>
        <taxon>Verrucomicrobiaceae</taxon>
        <taxon>Luteolibacter</taxon>
    </lineage>
</organism>
<dbReference type="Gene3D" id="3.40.430.10">
    <property type="entry name" value="Dihydrofolate Reductase, subunit A"/>
    <property type="match status" value="1"/>
</dbReference>
<dbReference type="KEGG" id="luo:HHL09_19405"/>
<dbReference type="GO" id="GO:0009231">
    <property type="term" value="P:riboflavin biosynthetic process"/>
    <property type="evidence" value="ECO:0007669"/>
    <property type="project" value="InterPro"/>
</dbReference>
<dbReference type="SUPFAM" id="SSF53597">
    <property type="entry name" value="Dihydrofolate reductase-like"/>
    <property type="match status" value="1"/>
</dbReference>
<evidence type="ECO:0000256" key="3">
    <source>
        <dbReference type="ARBA" id="ARBA00023002"/>
    </source>
</evidence>
<dbReference type="Pfam" id="PF01872">
    <property type="entry name" value="RibD_C"/>
    <property type="match status" value="1"/>
</dbReference>
<sequence length="204" mass="21710">MTRPHISINFAVSADGKISSVARRPSGWTSEEDHARLLQLRKGADALLVGRGTLEADRMTMKASGDPLRCVVSRGGKFDPAHPLFHSAGGPIHLLITEGPALEIPGATIHTGSLASFLQELTAIGVKHLHCEGGGELARELAAMDAIDEIHLTWAGHTIFGGRAAPTISGVPGEFLPASGAYELIEFDPRPETGECFLSYRRKA</sequence>
<dbReference type="Proteomes" id="UP000501812">
    <property type="component" value="Chromosome"/>
</dbReference>
<evidence type="ECO:0000313" key="6">
    <source>
        <dbReference type="Proteomes" id="UP000501812"/>
    </source>
</evidence>